<dbReference type="SUPFAM" id="SSF141000">
    <property type="entry name" value="Glu-tRNAGln amidotransferase C subunit"/>
    <property type="match status" value="1"/>
</dbReference>
<dbReference type="STRING" id="1075417.SAMN05421823_104258"/>
<dbReference type="InterPro" id="IPR003837">
    <property type="entry name" value="GatC"/>
</dbReference>
<dbReference type="GO" id="GO:0016740">
    <property type="term" value="F:transferase activity"/>
    <property type="evidence" value="ECO:0007669"/>
    <property type="project" value="UniProtKB-KW"/>
</dbReference>
<keyword evidence="1" id="KW-0547">Nucleotide-binding</keyword>
<dbReference type="GO" id="GO:0006412">
    <property type="term" value="P:translation"/>
    <property type="evidence" value="ECO:0007669"/>
    <property type="project" value="UniProtKB-UniRule"/>
</dbReference>
<accession>A0A1G9GYN4</accession>
<dbReference type="PANTHER" id="PTHR15004">
    <property type="entry name" value="GLUTAMYL-TRNA(GLN) AMIDOTRANSFERASE SUBUNIT C, MITOCHONDRIAL"/>
    <property type="match status" value="1"/>
</dbReference>
<comment type="catalytic activity">
    <reaction evidence="1">
        <text>L-glutamyl-tRNA(Gln) + L-glutamine + ATP + H2O = L-glutaminyl-tRNA(Gln) + L-glutamate + ADP + phosphate + H(+)</text>
        <dbReference type="Rhea" id="RHEA:17521"/>
        <dbReference type="Rhea" id="RHEA-COMP:9681"/>
        <dbReference type="Rhea" id="RHEA-COMP:9684"/>
        <dbReference type="ChEBI" id="CHEBI:15377"/>
        <dbReference type="ChEBI" id="CHEBI:15378"/>
        <dbReference type="ChEBI" id="CHEBI:29985"/>
        <dbReference type="ChEBI" id="CHEBI:30616"/>
        <dbReference type="ChEBI" id="CHEBI:43474"/>
        <dbReference type="ChEBI" id="CHEBI:58359"/>
        <dbReference type="ChEBI" id="CHEBI:78520"/>
        <dbReference type="ChEBI" id="CHEBI:78521"/>
        <dbReference type="ChEBI" id="CHEBI:456216"/>
    </reaction>
</comment>
<protein>
    <recommendedName>
        <fullName evidence="1">Aspartyl/glutamyl-tRNA(Asn/Gln) amidotransferase subunit C</fullName>
        <shortName evidence="1">Asp/Glu-ADT subunit C</shortName>
        <ecNumber evidence="1">6.3.5.-</ecNumber>
    </recommendedName>
</protein>
<dbReference type="InterPro" id="IPR036113">
    <property type="entry name" value="Asp/Glu-ADT_sf_sub_c"/>
</dbReference>
<dbReference type="Pfam" id="PF02686">
    <property type="entry name" value="GatC"/>
    <property type="match status" value="1"/>
</dbReference>
<dbReference type="RefSeq" id="WP_089682213.1">
    <property type="nucleotide sequence ID" value="NZ_FNFO01000004.1"/>
</dbReference>
<sequence length="106" mass="12254">MKIDLATVQHIANLARLELDTANAKTMMKDLNRILDWMEKLNELDTDQVEPLTHMSEEINMFRDDVVKPTLPREEGLRNAPQQDGTFFRVPKVIEAYDEPQSGRSK</sequence>
<evidence type="ECO:0000256" key="1">
    <source>
        <dbReference type="HAMAP-Rule" id="MF_00122"/>
    </source>
</evidence>
<evidence type="ECO:0000313" key="2">
    <source>
        <dbReference type="EMBL" id="SDL05715.1"/>
    </source>
</evidence>
<dbReference type="Gene3D" id="1.10.20.60">
    <property type="entry name" value="Glu-tRNAGln amidotransferase C subunit, N-terminal domain"/>
    <property type="match status" value="1"/>
</dbReference>
<organism evidence="2 3">
    <name type="scientific">Catalinimonas alkaloidigena</name>
    <dbReference type="NCBI Taxonomy" id="1075417"/>
    <lineage>
        <taxon>Bacteria</taxon>
        <taxon>Pseudomonadati</taxon>
        <taxon>Bacteroidota</taxon>
        <taxon>Cytophagia</taxon>
        <taxon>Cytophagales</taxon>
        <taxon>Catalimonadaceae</taxon>
        <taxon>Catalinimonas</taxon>
    </lineage>
</organism>
<dbReference type="OrthoDB" id="9813938at2"/>
<dbReference type="GO" id="GO:0050567">
    <property type="term" value="F:glutaminyl-tRNA synthase (glutamine-hydrolyzing) activity"/>
    <property type="evidence" value="ECO:0007669"/>
    <property type="project" value="UniProtKB-UniRule"/>
</dbReference>
<gene>
    <name evidence="1" type="primary">gatC</name>
    <name evidence="2" type="ORF">SAMN05421823_104258</name>
</gene>
<dbReference type="EMBL" id="FNFO01000004">
    <property type="protein sequence ID" value="SDL05715.1"/>
    <property type="molecule type" value="Genomic_DNA"/>
</dbReference>
<dbReference type="Proteomes" id="UP000198510">
    <property type="component" value="Unassembled WGS sequence"/>
</dbReference>
<dbReference type="PANTHER" id="PTHR15004:SF0">
    <property type="entry name" value="GLUTAMYL-TRNA(GLN) AMIDOTRANSFERASE SUBUNIT C, MITOCHONDRIAL"/>
    <property type="match status" value="1"/>
</dbReference>
<evidence type="ECO:0000313" key="3">
    <source>
        <dbReference type="Proteomes" id="UP000198510"/>
    </source>
</evidence>
<keyword evidence="2" id="KW-0808">Transferase</keyword>
<proteinExistence type="inferred from homology"/>
<comment type="function">
    <text evidence="1">Allows the formation of correctly charged Asn-tRNA(Asn) or Gln-tRNA(Gln) through the transamidation of misacylated Asp-tRNA(Asn) or Glu-tRNA(Gln) in organisms which lack either or both of asparaginyl-tRNA or glutaminyl-tRNA synthetases. The reaction takes place in the presence of glutamine and ATP through an activated phospho-Asp-tRNA(Asn) or phospho-Glu-tRNA(Gln).</text>
</comment>
<dbReference type="GO" id="GO:0070681">
    <property type="term" value="P:glutaminyl-tRNAGln biosynthesis via transamidation"/>
    <property type="evidence" value="ECO:0007669"/>
    <property type="project" value="TreeGrafter"/>
</dbReference>
<dbReference type="HAMAP" id="MF_00122">
    <property type="entry name" value="GatC"/>
    <property type="match status" value="1"/>
</dbReference>
<dbReference type="GO" id="GO:0006450">
    <property type="term" value="P:regulation of translational fidelity"/>
    <property type="evidence" value="ECO:0007669"/>
    <property type="project" value="InterPro"/>
</dbReference>
<keyword evidence="1" id="KW-0436">Ligase</keyword>
<comment type="subunit">
    <text evidence="1">Heterotrimer of A, B and C subunits.</text>
</comment>
<dbReference type="AlphaFoldDB" id="A0A1G9GYN4"/>
<dbReference type="EC" id="6.3.5.-" evidence="1"/>
<comment type="similarity">
    <text evidence="1">Belongs to the GatC family.</text>
</comment>
<keyword evidence="1" id="KW-0067">ATP-binding</keyword>
<name>A0A1G9GYN4_9BACT</name>
<dbReference type="GO" id="GO:0005524">
    <property type="term" value="F:ATP binding"/>
    <property type="evidence" value="ECO:0007669"/>
    <property type="project" value="UniProtKB-KW"/>
</dbReference>
<comment type="catalytic activity">
    <reaction evidence="1">
        <text>L-aspartyl-tRNA(Asn) + L-glutamine + ATP + H2O = L-asparaginyl-tRNA(Asn) + L-glutamate + ADP + phosphate + 2 H(+)</text>
        <dbReference type="Rhea" id="RHEA:14513"/>
        <dbReference type="Rhea" id="RHEA-COMP:9674"/>
        <dbReference type="Rhea" id="RHEA-COMP:9677"/>
        <dbReference type="ChEBI" id="CHEBI:15377"/>
        <dbReference type="ChEBI" id="CHEBI:15378"/>
        <dbReference type="ChEBI" id="CHEBI:29985"/>
        <dbReference type="ChEBI" id="CHEBI:30616"/>
        <dbReference type="ChEBI" id="CHEBI:43474"/>
        <dbReference type="ChEBI" id="CHEBI:58359"/>
        <dbReference type="ChEBI" id="CHEBI:78515"/>
        <dbReference type="ChEBI" id="CHEBI:78516"/>
        <dbReference type="ChEBI" id="CHEBI:456216"/>
    </reaction>
</comment>
<keyword evidence="1" id="KW-0648">Protein biosynthesis</keyword>
<dbReference type="NCBIfam" id="TIGR00135">
    <property type="entry name" value="gatC"/>
    <property type="match status" value="1"/>
</dbReference>
<reference evidence="2 3" key="1">
    <citation type="submission" date="2016-10" db="EMBL/GenBank/DDBJ databases">
        <authorList>
            <person name="de Groot N.N."/>
        </authorList>
    </citation>
    <scope>NUCLEOTIDE SEQUENCE [LARGE SCALE GENOMIC DNA]</scope>
    <source>
        <strain evidence="2 3">DSM 25186</strain>
    </source>
</reference>
<keyword evidence="3" id="KW-1185">Reference proteome</keyword>
<dbReference type="GO" id="GO:0050566">
    <property type="term" value="F:asparaginyl-tRNA synthase (glutamine-hydrolyzing) activity"/>
    <property type="evidence" value="ECO:0007669"/>
    <property type="project" value="RHEA"/>
</dbReference>